<keyword evidence="2" id="KW-1185">Reference proteome</keyword>
<comment type="caution">
    <text evidence="1">The sequence shown here is derived from an EMBL/GenBank/DDBJ whole genome shotgun (WGS) entry which is preliminary data.</text>
</comment>
<name>A0A6L9L2W7_9BACT</name>
<dbReference type="Proteomes" id="UP000474175">
    <property type="component" value="Unassembled WGS sequence"/>
</dbReference>
<gene>
    <name evidence="1" type="ORF">GK108_07535</name>
</gene>
<protein>
    <submittedName>
        <fullName evidence="1">Uncharacterized protein</fullName>
    </submittedName>
</protein>
<reference evidence="1 2" key="1">
    <citation type="submission" date="2020-02" db="EMBL/GenBank/DDBJ databases">
        <title>Draft genome sequence of two Spirosoma agri KCTC 52727 and Spirosoma terrae KCTC 52035.</title>
        <authorList>
            <person name="Rojas J."/>
            <person name="Ambika Manirajan B."/>
            <person name="Suarez C."/>
            <person name="Ratering S."/>
            <person name="Schnell S."/>
        </authorList>
    </citation>
    <scope>NUCLEOTIDE SEQUENCE [LARGE SCALE GENOMIC DNA]</scope>
    <source>
        <strain evidence="1 2">KCTC 52035</strain>
    </source>
</reference>
<dbReference type="AlphaFoldDB" id="A0A6L9L2W7"/>
<organism evidence="1 2">
    <name type="scientific">Spirosoma terrae</name>
    <dbReference type="NCBI Taxonomy" id="1968276"/>
    <lineage>
        <taxon>Bacteria</taxon>
        <taxon>Pseudomonadati</taxon>
        <taxon>Bacteroidota</taxon>
        <taxon>Cytophagia</taxon>
        <taxon>Cytophagales</taxon>
        <taxon>Cytophagaceae</taxon>
        <taxon>Spirosoma</taxon>
    </lineage>
</organism>
<accession>A0A6L9L2W7</accession>
<sequence>MIKNFVKRSQYEFIKLTDNKIQSVQVEGDEAYICVANYIGNGLILIRREREREFAKMVSKLALPADVEVDNDNLVEWQYLYYISGRVPLDTHTINGSFANKPLSSEYMDRFYTPAIQSEYAGIKETIDLRASLDVYPVIVCIETVHYVPISEINN</sequence>
<evidence type="ECO:0000313" key="1">
    <source>
        <dbReference type="EMBL" id="NDU94720.1"/>
    </source>
</evidence>
<dbReference type="RefSeq" id="WP_163945169.1">
    <property type="nucleotide sequence ID" value="NZ_JAAFZH010000002.1"/>
</dbReference>
<evidence type="ECO:0000313" key="2">
    <source>
        <dbReference type="Proteomes" id="UP000474175"/>
    </source>
</evidence>
<proteinExistence type="predicted"/>
<dbReference type="EMBL" id="JAAFZH010000002">
    <property type="protein sequence ID" value="NDU94720.1"/>
    <property type="molecule type" value="Genomic_DNA"/>
</dbReference>